<dbReference type="EMBL" id="SLZR01000005">
    <property type="protein sequence ID" value="TCS41619.1"/>
    <property type="molecule type" value="Genomic_DNA"/>
</dbReference>
<dbReference type="SMART" id="SM00710">
    <property type="entry name" value="PbH1"/>
    <property type="match status" value="5"/>
</dbReference>
<keyword evidence="2" id="KW-0456">Lyase</keyword>
<dbReference type="Proteomes" id="UP000295793">
    <property type="component" value="Unassembled WGS sequence"/>
</dbReference>
<gene>
    <name evidence="2" type="ORF">BCF53_10546</name>
</gene>
<feature type="compositionally biased region" description="Polar residues" evidence="1">
    <location>
        <begin position="38"/>
        <end position="51"/>
    </location>
</feature>
<dbReference type="SUPFAM" id="SSF51126">
    <property type="entry name" value="Pectin lyase-like"/>
    <property type="match status" value="1"/>
</dbReference>
<dbReference type="InterPro" id="IPR011050">
    <property type="entry name" value="Pectin_lyase_fold/virulence"/>
</dbReference>
<evidence type="ECO:0000256" key="1">
    <source>
        <dbReference type="SAM" id="MobiDB-lite"/>
    </source>
</evidence>
<sequence>MSLLALEKHKYIERPLVAAILAISLLGLSACGDESESTDTQLNTESGSGEQTDSTDTENTDSDINDSTDAITEDSGDGNFSRGSLGDNDDVPDYSCDTIVSSISALESAVSETMSAGTTLCLADGNYTNLALSFGGTGTASDPIVVAAENPGNVVIGGEVGVRMGGEYVYLQGFIFKDGNSDSDLLQTRLGSNPSEYCYHCRISEIAVINFDEDADDSTKWIHIYGNNNRVDHSYFSGKSNAGALLVVNRELGDYVTTADEAYGNYITIDHNYFGDRPPADGKAYADSSDNEYEAVRIGTSDAHTSNSNSVVEYNFFEKIQGEAEVISNKSGNNTIRYNTIRDSYGSLTTRHGSSATIAGNVIIGDDHPYAGGLRIVDDGHSVYNNYIEGARYLDTTHHGGIVLMGSDGSTTNGYQQLENVMVANNTIIDSVNSLNVDGGNKSSNPESVYLVNNLIQDAIGAVITQSDDGMPVNSTIEGNIFYGQSYADSDSVILVQGISWLDAELETDSLGIDRPTEATSADLQVDAYQNDDFDSITTDMDGQVRGTTTTLAGADELIESTTTLGLLNRYDVGPINYTPAATDAHVQQVSISNHDFDDGSESWTLDSGASISTDSEHVFSRGSSAYIETAGSKVSQQVTLAADTNYTLTAFATGIATLGAELEGVSYETSINESDYDLVSVSFNSASATSATVYGMMSTSVETTAALVDGDFSDFYSDAGTSEDWVIIESDSQDATIGTVNASSNSASGDDGSLRFKYSSTSEVGEPEVKQLISDLPANTDFTLAIYVLEKNDSALSLTWGAYAGDSDQVLYSEEIDIQTLKNSDAEEGDDSFLKTELSFNNGSNTELTVFVRYNAHTLLADGTLTDVTNTEVRIDDVSLTYQGEPSGGDVAIFDSFRLVSHESLE</sequence>
<proteinExistence type="predicted"/>
<accession>A0A4R3I8J2</accession>
<dbReference type="CDD" id="cd14251">
    <property type="entry name" value="PL-6"/>
    <property type="match status" value="1"/>
</dbReference>
<dbReference type="Gene3D" id="2.60.120.260">
    <property type="entry name" value="Galactose-binding domain-like"/>
    <property type="match status" value="1"/>
</dbReference>
<dbReference type="InterPro" id="IPR012334">
    <property type="entry name" value="Pectin_lyas_fold"/>
</dbReference>
<protein>
    <submittedName>
        <fullName evidence="2">Poly(Beta-D-mannuronate) lyase</fullName>
    </submittedName>
</protein>
<dbReference type="AlphaFoldDB" id="A0A4R3I8J2"/>
<feature type="region of interest" description="Disordered" evidence="1">
    <location>
        <begin position="34"/>
        <end position="89"/>
    </location>
</feature>
<dbReference type="InterPro" id="IPR006626">
    <property type="entry name" value="PbH1"/>
</dbReference>
<dbReference type="Pfam" id="PF14592">
    <property type="entry name" value="Chondroitinas_B"/>
    <property type="match status" value="1"/>
</dbReference>
<dbReference type="Gene3D" id="2.160.20.10">
    <property type="entry name" value="Single-stranded right-handed beta-helix, Pectin lyase-like"/>
    <property type="match status" value="1"/>
</dbReference>
<comment type="caution">
    <text evidence="2">The sequence shown here is derived from an EMBL/GenBank/DDBJ whole genome shotgun (WGS) entry which is preliminary data.</text>
</comment>
<dbReference type="RefSeq" id="WP_165901838.1">
    <property type="nucleotide sequence ID" value="NZ_SLZR01000005.1"/>
</dbReference>
<name>A0A4R3I8J2_9GAMM</name>
<keyword evidence="3" id="KW-1185">Reference proteome</keyword>
<organism evidence="2 3">
    <name type="scientific">Reinekea marinisedimentorum</name>
    <dbReference type="NCBI Taxonomy" id="230495"/>
    <lineage>
        <taxon>Bacteria</taxon>
        <taxon>Pseudomonadati</taxon>
        <taxon>Pseudomonadota</taxon>
        <taxon>Gammaproteobacteria</taxon>
        <taxon>Oceanospirillales</taxon>
        <taxon>Saccharospirillaceae</taxon>
        <taxon>Reinekea</taxon>
    </lineage>
</organism>
<evidence type="ECO:0000313" key="2">
    <source>
        <dbReference type="EMBL" id="TCS41619.1"/>
    </source>
</evidence>
<reference evidence="2 3" key="1">
    <citation type="submission" date="2019-03" db="EMBL/GenBank/DDBJ databases">
        <title>Genomic Encyclopedia of Archaeal and Bacterial Type Strains, Phase II (KMG-II): from individual species to whole genera.</title>
        <authorList>
            <person name="Goeker M."/>
        </authorList>
    </citation>
    <scope>NUCLEOTIDE SEQUENCE [LARGE SCALE GENOMIC DNA]</scope>
    <source>
        <strain evidence="2 3">DSM 15388</strain>
    </source>
</reference>
<feature type="compositionally biased region" description="Acidic residues" evidence="1">
    <location>
        <begin position="53"/>
        <end position="76"/>
    </location>
</feature>
<dbReference type="GO" id="GO:0016829">
    <property type="term" value="F:lyase activity"/>
    <property type="evidence" value="ECO:0007669"/>
    <property type="project" value="UniProtKB-KW"/>
</dbReference>
<evidence type="ECO:0000313" key="3">
    <source>
        <dbReference type="Proteomes" id="UP000295793"/>
    </source>
</evidence>
<dbReference type="InterPro" id="IPR039513">
    <property type="entry name" value="PL-6"/>
</dbReference>